<dbReference type="AlphaFoldDB" id="A0A2P1P804"/>
<reference evidence="2 3" key="1">
    <citation type="submission" date="2018-03" db="EMBL/GenBank/DDBJ databases">
        <title>A gene transfer event suggests a long-term partnership between eustigmatophyte algae and a novel lineage of endosymbiotic bacteria.</title>
        <authorList>
            <person name="Yurchenko T."/>
            <person name="Sevcikova T."/>
            <person name="Pribyl P."/>
            <person name="El Karkouri K."/>
            <person name="Klimes V."/>
            <person name="Amaral R."/>
            <person name="Zbrankova V."/>
            <person name="Kim E."/>
            <person name="Raoult D."/>
            <person name="Santos L.M.A."/>
            <person name="Elias M."/>
        </authorList>
    </citation>
    <scope>NUCLEOTIDE SEQUENCE [LARGE SCALE GENOMIC DNA]</scope>
    <source>
        <strain evidence="2">CCALA 838</strain>
    </source>
</reference>
<evidence type="ECO:0000256" key="1">
    <source>
        <dbReference type="SAM" id="MobiDB-lite"/>
    </source>
</evidence>
<dbReference type="RefSeq" id="WP_106874274.1">
    <property type="nucleotide sequence ID" value="NZ_CP027845.1"/>
</dbReference>
<organism evidence="2 3">
    <name type="scientific">Candidatus Phycorickettsia trachydisci</name>
    <dbReference type="NCBI Taxonomy" id="2115978"/>
    <lineage>
        <taxon>Bacteria</taxon>
        <taxon>Pseudomonadati</taxon>
        <taxon>Pseudomonadota</taxon>
        <taxon>Alphaproteobacteria</taxon>
        <taxon>Rickettsiales</taxon>
        <taxon>Rickettsiaceae</taxon>
        <taxon>Candidatus Phycorickettsia</taxon>
    </lineage>
</organism>
<evidence type="ECO:0000313" key="3">
    <source>
        <dbReference type="Proteomes" id="UP000241762"/>
    </source>
</evidence>
<keyword evidence="3" id="KW-1185">Reference proteome</keyword>
<feature type="compositionally biased region" description="Basic and acidic residues" evidence="1">
    <location>
        <begin position="234"/>
        <end position="253"/>
    </location>
</feature>
<proteinExistence type="predicted"/>
<accession>A0A2P1P804</accession>
<feature type="region of interest" description="Disordered" evidence="1">
    <location>
        <begin position="233"/>
        <end position="253"/>
    </location>
</feature>
<dbReference type="Proteomes" id="UP000241762">
    <property type="component" value="Chromosome"/>
</dbReference>
<protein>
    <submittedName>
        <fullName evidence="2">Uncharacterized protein</fullName>
    </submittedName>
</protein>
<dbReference type="KEGG" id="ptc:phytr_4600"/>
<gene>
    <name evidence="2" type="ORF">phytr_4600</name>
</gene>
<dbReference type="EMBL" id="CP027845">
    <property type="protein sequence ID" value="AVP87410.1"/>
    <property type="molecule type" value="Genomic_DNA"/>
</dbReference>
<name>A0A2P1P804_9RICK</name>
<sequence>MDENDFDALFKDFIASVNFDENKISDKLEFLKIIKGYHSSLEQSLKKSNQQDLNDLIGSSLTSLAPEMLKFLEDKMLKLIPKIFQNNKKYNLEELSEYREILIKLQPKYPKNIELSNQIEEINTIIGEKYLQGNLQGAQNPLYTTNGTIPGDQVGTMRQVETIKQPSSGKRYRLEGYDNTEKAITLRKDDPLAHVQPSREVLGEGNVLGLVSGFLTKQEIGRTNQLKKTYAQRIESKNKEKGTEESKDKTPSR</sequence>
<evidence type="ECO:0000313" key="2">
    <source>
        <dbReference type="EMBL" id="AVP87410.1"/>
    </source>
</evidence>